<dbReference type="CDD" id="cd16936">
    <property type="entry name" value="HATPase_RsbW-like"/>
    <property type="match status" value="1"/>
</dbReference>
<keyword evidence="1" id="KW-0808">Transferase</keyword>
<dbReference type="InterPro" id="IPR050267">
    <property type="entry name" value="Anti-sigma-factor_SerPK"/>
</dbReference>
<keyword evidence="1" id="KW-0723">Serine/threonine-protein kinase</keyword>
<dbReference type="PANTHER" id="PTHR35526:SF3">
    <property type="entry name" value="ANTI-SIGMA-F FACTOR RSBW"/>
    <property type="match status" value="1"/>
</dbReference>
<keyword evidence="4" id="KW-1185">Reference proteome</keyword>
<gene>
    <name evidence="3" type="ORF">Acy02nite_49470</name>
</gene>
<dbReference type="PANTHER" id="PTHR35526">
    <property type="entry name" value="ANTI-SIGMA-F FACTOR RSBW-RELATED"/>
    <property type="match status" value="1"/>
</dbReference>
<comment type="caution">
    <text evidence="3">The sequence shown here is derived from an EMBL/GenBank/DDBJ whole genome shotgun (WGS) entry which is preliminary data.</text>
</comment>
<evidence type="ECO:0000259" key="2">
    <source>
        <dbReference type="Pfam" id="PF13581"/>
    </source>
</evidence>
<evidence type="ECO:0000313" key="4">
    <source>
        <dbReference type="Proteomes" id="UP000619479"/>
    </source>
</evidence>
<dbReference type="GO" id="GO:0004674">
    <property type="term" value="F:protein serine/threonine kinase activity"/>
    <property type="evidence" value="ECO:0007669"/>
    <property type="project" value="UniProtKB-KW"/>
</dbReference>
<reference evidence="3" key="1">
    <citation type="submission" date="2021-01" db="EMBL/GenBank/DDBJ databases">
        <title>Whole genome shotgun sequence of Actinoplanes cyaneus NBRC 14990.</title>
        <authorList>
            <person name="Komaki H."/>
            <person name="Tamura T."/>
        </authorList>
    </citation>
    <scope>NUCLEOTIDE SEQUENCE</scope>
    <source>
        <strain evidence="3">NBRC 14990</strain>
    </source>
</reference>
<dbReference type="InterPro" id="IPR036890">
    <property type="entry name" value="HATPase_C_sf"/>
</dbReference>
<organism evidence="3 4">
    <name type="scientific">Actinoplanes cyaneus</name>
    <dbReference type="NCBI Taxonomy" id="52696"/>
    <lineage>
        <taxon>Bacteria</taxon>
        <taxon>Bacillati</taxon>
        <taxon>Actinomycetota</taxon>
        <taxon>Actinomycetes</taxon>
        <taxon>Micromonosporales</taxon>
        <taxon>Micromonosporaceae</taxon>
        <taxon>Actinoplanes</taxon>
    </lineage>
</organism>
<dbReference type="InterPro" id="IPR003594">
    <property type="entry name" value="HATPase_dom"/>
</dbReference>
<evidence type="ECO:0000256" key="1">
    <source>
        <dbReference type="ARBA" id="ARBA00022527"/>
    </source>
</evidence>
<accession>A0A919IL44</accession>
<dbReference type="Proteomes" id="UP000619479">
    <property type="component" value="Unassembled WGS sequence"/>
</dbReference>
<dbReference type="Pfam" id="PF13581">
    <property type="entry name" value="HATPase_c_2"/>
    <property type="match status" value="1"/>
</dbReference>
<dbReference type="EMBL" id="BOMH01000037">
    <property type="protein sequence ID" value="GID67066.1"/>
    <property type="molecule type" value="Genomic_DNA"/>
</dbReference>
<protein>
    <recommendedName>
        <fullName evidence="2">Histidine kinase/HSP90-like ATPase domain-containing protein</fullName>
    </recommendedName>
</protein>
<feature type="domain" description="Histidine kinase/HSP90-like ATPase" evidence="2">
    <location>
        <begin position="20"/>
        <end position="120"/>
    </location>
</feature>
<name>A0A919IL44_9ACTN</name>
<dbReference type="SUPFAM" id="SSF55874">
    <property type="entry name" value="ATPase domain of HSP90 chaperone/DNA topoisomerase II/histidine kinase"/>
    <property type="match status" value="1"/>
</dbReference>
<proteinExistence type="predicted"/>
<dbReference type="AlphaFoldDB" id="A0A919IL44"/>
<sequence>MSTLTAHFDLPLDGAAPGWARSAVTAVLGGWGLRDRAWLDDAAVVISELVTNAVRHGGGEVVVSVEAYGSQVIISVADGSSVVPRPREPDGTGGLGLRIIEKLTDRWYVEPYEGGKRVRAELPLCPGSPVTAEGTSRTEPA</sequence>
<dbReference type="RefSeq" id="WP_203744392.1">
    <property type="nucleotide sequence ID" value="NZ_BAAAUC010000004.1"/>
</dbReference>
<dbReference type="Gene3D" id="3.30.565.10">
    <property type="entry name" value="Histidine kinase-like ATPase, C-terminal domain"/>
    <property type="match status" value="1"/>
</dbReference>
<keyword evidence="1" id="KW-0418">Kinase</keyword>
<evidence type="ECO:0000313" key="3">
    <source>
        <dbReference type="EMBL" id="GID67066.1"/>
    </source>
</evidence>